<dbReference type="Proteomes" id="UP000492820">
    <property type="component" value="Unassembled WGS sequence"/>
</dbReference>
<proteinExistence type="predicted"/>
<sequence>MSVWDHFFPPPFAFLCECSFFCILLASGGRKALSLKYCTHFRSPTHKRMSFPTSFRPSSPHPRRHTHTSIFTGIKTVFFSCAFKTLLRRSFHIYIFIMIVWAIRSFCCWS</sequence>
<evidence type="ECO:0000313" key="4">
    <source>
        <dbReference type="WBParaSite" id="EgrG_000078700"/>
    </source>
</evidence>
<gene>
    <name evidence="2" type="ORF">EgrG_000078700</name>
</gene>
<evidence type="ECO:0000313" key="3">
    <source>
        <dbReference type="Proteomes" id="UP000492820"/>
    </source>
</evidence>
<evidence type="ECO:0000256" key="1">
    <source>
        <dbReference type="SAM" id="Phobius"/>
    </source>
</evidence>
<accession>A0A068WP49</accession>
<reference evidence="2" key="2">
    <citation type="submission" date="2014-06" db="EMBL/GenBank/DDBJ databases">
        <authorList>
            <person name="Aslett M."/>
        </authorList>
    </citation>
    <scope>NUCLEOTIDE SEQUENCE</scope>
</reference>
<feature type="transmembrane region" description="Helical" evidence="1">
    <location>
        <begin position="91"/>
        <end position="109"/>
    </location>
</feature>
<organism evidence="2">
    <name type="scientific">Echinococcus granulosus</name>
    <name type="common">Hydatid tapeworm</name>
    <dbReference type="NCBI Taxonomy" id="6210"/>
    <lineage>
        <taxon>Eukaryota</taxon>
        <taxon>Metazoa</taxon>
        <taxon>Spiralia</taxon>
        <taxon>Lophotrochozoa</taxon>
        <taxon>Platyhelminthes</taxon>
        <taxon>Cestoda</taxon>
        <taxon>Eucestoda</taxon>
        <taxon>Cyclophyllidea</taxon>
        <taxon>Taeniidae</taxon>
        <taxon>Echinococcus</taxon>
        <taxon>Echinococcus granulosus group</taxon>
    </lineage>
</organism>
<protein>
    <submittedName>
        <fullName evidence="2 4">Expressed protein</fullName>
    </submittedName>
</protein>
<dbReference type="WBParaSite" id="EgrG_000078700">
    <property type="protein sequence ID" value="EgrG_000078700"/>
    <property type="gene ID" value="EgrG_000078700"/>
</dbReference>
<keyword evidence="1" id="KW-0472">Membrane</keyword>
<dbReference type="AlphaFoldDB" id="A0A068WP49"/>
<feature type="transmembrane region" description="Helical" evidence="1">
    <location>
        <begin position="12"/>
        <end position="33"/>
    </location>
</feature>
<reference evidence="2 3" key="1">
    <citation type="journal article" date="2013" name="Nature">
        <title>The genomes of four tapeworm species reveal adaptations to parasitism.</title>
        <authorList>
            <person name="Tsai I.J."/>
            <person name="Zarowiecki M."/>
            <person name="Holroyd N."/>
            <person name="Garciarrubio A."/>
            <person name="Sanchez-Flores A."/>
            <person name="Brooks K.L."/>
            <person name="Tracey A."/>
            <person name="Bobes R.J."/>
            <person name="Fragoso G."/>
            <person name="Sciutto E."/>
            <person name="Aslett M."/>
            <person name="Beasley H."/>
            <person name="Bennett H.M."/>
            <person name="Cai J."/>
            <person name="Camicia F."/>
            <person name="Clark R."/>
            <person name="Cucher M."/>
            <person name="De Silva N."/>
            <person name="Day T.A."/>
            <person name="Deplazes P."/>
            <person name="Estrada K."/>
            <person name="Fernandez C."/>
            <person name="Holland P.W."/>
            <person name="Hou J."/>
            <person name="Hu S."/>
            <person name="Huckvale T."/>
            <person name="Hung S.S."/>
            <person name="Kamenetzky L."/>
            <person name="Keane J.A."/>
            <person name="Kiss F."/>
            <person name="Koziol U."/>
            <person name="Lambert O."/>
            <person name="Liu K."/>
            <person name="Luo X."/>
            <person name="Luo Y."/>
            <person name="Macchiaroli N."/>
            <person name="Nichol S."/>
            <person name="Paps J."/>
            <person name="Parkinson J."/>
            <person name="Pouchkina-Stantcheva N."/>
            <person name="Riddiford N."/>
            <person name="Rosenzvit M."/>
            <person name="Salinas G."/>
            <person name="Wasmuth J.D."/>
            <person name="Zamanian M."/>
            <person name="Zheng Y."/>
            <person name="Cai X."/>
            <person name="Soberon X."/>
            <person name="Olson P.D."/>
            <person name="Laclette J.P."/>
            <person name="Brehm K."/>
            <person name="Berriman M."/>
            <person name="Garciarrubio A."/>
            <person name="Bobes R.J."/>
            <person name="Fragoso G."/>
            <person name="Sanchez-Flores A."/>
            <person name="Estrada K."/>
            <person name="Cevallos M.A."/>
            <person name="Morett E."/>
            <person name="Gonzalez V."/>
            <person name="Portillo T."/>
            <person name="Ochoa-Leyva A."/>
            <person name="Jose M.V."/>
            <person name="Sciutto E."/>
            <person name="Landa A."/>
            <person name="Jimenez L."/>
            <person name="Valdes V."/>
            <person name="Carrero J.C."/>
            <person name="Larralde C."/>
            <person name="Morales-Montor J."/>
            <person name="Limon-Lason J."/>
            <person name="Soberon X."/>
            <person name="Laclette J.P."/>
        </authorList>
    </citation>
    <scope>NUCLEOTIDE SEQUENCE [LARGE SCALE GENOMIC DNA]</scope>
</reference>
<keyword evidence="1" id="KW-1133">Transmembrane helix</keyword>
<reference evidence="4" key="3">
    <citation type="submission" date="2020-10" db="UniProtKB">
        <authorList>
            <consortium name="WormBaseParasite"/>
        </authorList>
    </citation>
    <scope>IDENTIFICATION</scope>
</reference>
<keyword evidence="1" id="KW-0812">Transmembrane</keyword>
<evidence type="ECO:0000313" key="2">
    <source>
        <dbReference type="EMBL" id="CDS21879.1"/>
    </source>
</evidence>
<name>A0A068WP49_ECHGR</name>
<dbReference type="EMBL" id="LK028585">
    <property type="protein sequence ID" value="CDS21879.1"/>
    <property type="molecule type" value="Genomic_DNA"/>
</dbReference>